<reference evidence="1 2" key="2">
    <citation type="journal article" date="2022" name="Mol. Ecol. Resour.">
        <title>The genomes of chicory, endive, great burdock and yacon provide insights into Asteraceae paleo-polyploidization history and plant inulin production.</title>
        <authorList>
            <person name="Fan W."/>
            <person name="Wang S."/>
            <person name="Wang H."/>
            <person name="Wang A."/>
            <person name="Jiang F."/>
            <person name="Liu H."/>
            <person name="Zhao H."/>
            <person name="Xu D."/>
            <person name="Zhang Y."/>
        </authorList>
    </citation>
    <scope>NUCLEOTIDE SEQUENCE [LARGE SCALE GENOMIC DNA]</scope>
    <source>
        <strain evidence="2">cv. Niubang</strain>
    </source>
</reference>
<evidence type="ECO:0000313" key="2">
    <source>
        <dbReference type="Proteomes" id="UP001055879"/>
    </source>
</evidence>
<name>A0ACB8ZX20_ARCLA</name>
<protein>
    <submittedName>
        <fullName evidence="1">Uncharacterized protein</fullName>
    </submittedName>
</protein>
<comment type="caution">
    <text evidence="1">The sequence shown here is derived from an EMBL/GenBank/DDBJ whole genome shotgun (WGS) entry which is preliminary data.</text>
</comment>
<keyword evidence="2" id="KW-1185">Reference proteome</keyword>
<dbReference type="Proteomes" id="UP001055879">
    <property type="component" value="Linkage Group LG09"/>
</dbReference>
<sequence>MNFARKNLYCKHCWDNSFKYYSPPKSKKNKSKAKLNSKSNSNSDSSTQPKVYRAKACRLWVIDSGCSRHMTGFKHLLHNYVEEPVRAVRFANSEVEGHVRGYGMLDNGVVKIQKVL</sequence>
<gene>
    <name evidence="1" type="ORF">L6452_27974</name>
</gene>
<organism evidence="1 2">
    <name type="scientific">Arctium lappa</name>
    <name type="common">Greater burdock</name>
    <name type="synonym">Lappa major</name>
    <dbReference type="NCBI Taxonomy" id="4217"/>
    <lineage>
        <taxon>Eukaryota</taxon>
        <taxon>Viridiplantae</taxon>
        <taxon>Streptophyta</taxon>
        <taxon>Embryophyta</taxon>
        <taxon>Tracheophyta</taxon>
        <taxon>Spermatophyta</taxon>
        <taxon>Magnoliopsida</taxon>
        <taxon>eudicotyledons</taxon>
        <taxon>Gunneridae</taxon>
        <taxon>Pentapetalae</taxon>
        <taxon>asterids</taxon>
        <taxon>campanulids</taxon>
        <taxon>Asterales</taxon>
        <taxon>Asteraceae</taxon>
        <taxon>Carduoideae</taxon>
        <taxon>Cardueae</taxon>
        <taxon>Arctiinae</taxon>
        <taxon>Arctium</taxon>
    </lineage>
</organism>
<dbReference type="EMBL" id="CM042055">
    <property type="protein sequence ID" value="KAI3702244.1"/>
    <property type="molecule type" value="Genomic_DNA"/>
</dbReference>
<reference evidence="2" key="1">
    <citation type="journal article" date="2022" name="Mol. Ecol. Resour.">
        <title>The genomes of chicory, endive, great burdock and yacon provide insights into Asteraceae palaeo-polyploidization history and plant inulin production.</title>
        <authorList>
            <person name="Fan W."/>
            <person name="Wang S."/>
            <person name="Wang H."/>
            <person name="Wang A."/>
            <person name="Jiang F."/>
            <person name="Liu H."/>
            <person name="Zhao H."/>
            <person name="Xu D."/>
            <person name="Zhang Y."/>
        </authorList>
    </citation>
    <scope>NUCLEOTIDE SEQUENCE [LARGE SCALE GENOMIC DNA]</scope>
    <source>
        <strain evidence="2">cv. Niubang</strain>
    </source>
</reference>
<accession>A0ACB8ZX20</accession>
<proteinExistence type="predicted"/>
<evidence type="ECO:0000313" key="1">
    <source>
        <dbReference type="EMBL" id="KAI3702244.1"/>
    </source>
</evidence>